<name>B9K8Q5_THENN</name>
<dbReference type="GO" id="GO:0006415">
    <property type="term" value="P:translational termination"/>
    <property type="evidence" value="ECO:0007669"/>
    <property type="project" value="InterPro"/>
</dbReference>
<dbReference type="KEGG" id="tna:CTN_1162"/>
<protein>
    <submittedName>
        <fullName evidence="3">Peptide chain release factor 2</fullName>
    </submittedName>
</protein>
<dbReference type="STRING" id="309803.CTN_1162"/>
<accession>B9K8Q5</accession>
<gene>
    <name evidence="3" type="ordered locus">CTN_1162</name>
</gene>
<dbReference type="eggNOG" id="COG1186">
    <property type="taxonomic scope" value="Bacteria"/>
</dbReference>
<dbReference type="Proteomes" id="UP000000445">
    <property type="component" value="Chromosome"/>
</dbReference>
<dbReference type="Pfam" id="PF03462">
    <property type="entry name" value="PCRF"/>
    <property type="match status" value="1"/>
</dbReference>
<dbReference type="SUPFAM" id="SSF75620">
    <property type="entry name" value="Release factor"/>
    <property type="match status" value="1"/>
</dbReference>
<evidence type="ECO:0000313" key="3">
    <source>
        <dbReference type="EMBL" id="ACM23338.1"/>
    </source>
</evidence>
<dbReference type="AlphaFoldDB" id="B9K8Q5"/>
<dbReference type="PANTHER" id="PTHR43116:SF3">
    <property type="entry name" value="CLASS I PEPTIDE CHAIN RELEASE FACTOR"/>
    <property type="match status" value="1"/>
</dbReference>
<feature type="domain" description="Peptide chain release factor" evidence="2">
    <location>
        <begin position="84"/>
        <end position="158"/>
    </location>
</feature>
<dbReference type="SMART" id="SM00937">
    <property type="entry name" value="PCRF"/>
    <property type="match status" value="1"/>
</dbReference>
<reference evidence="3 4" key="1">
    <citation type="journal article" date="2009" name="Biosci. Biotechnol. Biochem.">
        <title>WeGAS: a web-based microbial genome annotation system.</title>
        <authorList>
            <person name="Lee D."/>
            <person name="Seo H."/>
            <person name="Park C."/>
            <person name="Park K."/>
        </authorList>
    </citation>
    <scope>NUCLEOTIDE SEQUENCE [LARGE SCALE GENOMIC DNA]</scope>
    <source>
        <strain evidence="4">ATCC 49049 / DSM 4359 / NBRC 107923 / NS-E</strain>
    </source>
</reference>
<dbReference type="EMBL" id="CP000916">
    <property type="protein sequence ID" value="ACM23338.1"/>
    <property type="molecule type" value="Genomic_DNA"/>
</dbReference>
<dbReference type="InterPro" id="IPR045853">
    <property type="entry name" value="Pep_chain_release_fac_I_sf"/>
</dbReference>
<keyword evidence="1" id="KW-0175">Coiled coil</keyword>
<dbReference type="Gene3D" id="3.30.70.1660">
    <property type="match status" value="1"/>
</dbReference>
<dbReference type="Gene3D" id="1.20.58.410">
    <property type="entry name" value="Release factor"/>
    <property type="match status" value="1"/>
</dbReference>
<sequence length="160" mass="18738">MRMISFETRTKIEELEKKFKDVLSIVNEEEVNRELKELEKKLSDPSVWDDQKKAREYTQKLKRLKNISEDLKRVRSLFEDLEVAIELSEEDMDMVNQVEEIVQDLEKAVKKLELEIILNGKYDPNNAYLSVHPGAGGTESQDWAQMLLEDVHEMGRKEGL</sequence>
<dbReference type="HOGENOM" id="CLU_1651353_0_0_0"/>
<evidence type="ECO:0000256" key="1">
    <source>
        <dbReference type="SAM" id="Coils"/>
    </source>
</evidence>
<feature type="coiled-coil region" evidence="1">
    <location>
        <begin position="12"/>
        <end position="115"/>
    </location>
</feature>
<organism evidence="3 4">
    <name type="scientific">Thermotoga neapolitana (strain ATCC 49049 / DSM 4359 / NBRC 107923 / NS-E)</name>
    <dbReference type="NCBI Taxonomy" id="309803"/>
    <lineage>
        <taxon>Bacteria</taxon>
        <taxon>Thermotogati</taxon>
        <taxon>Thermotogota</taxon>
        <taxon>Thermotogae</taxon>
        <taxon>Thermotogales</taxon>
        <taxon>Thermotogaceae</taxon>
        <taxon>Thermotoga</taxon>
    </lineage>
</organism>
<evidence type="ECO:0000313" key="4">
    <source>
        <dbReference type="Proteomes" id="UP000000445"/>
    </source>
</evidence>
<evidence type="ECO:0000259" key="2">
    <source>
        <dbReference type="SMART" id="SM00937"/>
    </source>
</evidence>
<proteinExistence type="predicted"/>
<keyword evidence="4" id="KW-1185">Reference proteome</keyword>
<dbReference type="PANTHER" id="PTHR43116">
    <property type="entry name" value="PEPTIDE CHAIN RELEASE FACTOR 2"/>
    <property type="match status" value="1"/>
</dbReference>
<dbReference type="InterPro" id="IPR005139">
    <property type="entry name" value="PCRF"/>
</dbReference>